<protein>
    <recommendedName>
        <fullName evidence="8">Mab-21-like HhH/H2TH-like domain-containing protein</fullName>
    </recommendedName>
</protein>
<evidence type="ECO:0000259" key="8">
    <source>
        <dbReference type="Pfam" id="PF20266"/>
    </source>
</evidence>
<dbReference type="SMART" id="SM01265">
    <property type="entry name" value="Mab-21"/>
    <property type="match status" value="1"/>
</dbReference>
<feature type="region of interest" description="Disordered" evidence="7">
    <location>
        <begin position="51"/>
        <end position="70"/>
    </location>
</feature>
<evidence type="ECO:0000313" key="10">
    <source>
        <dbReference type="Proteomes" id="UP001164746"/>
    </source>
</evidence>
<dbReference type="InterPro" id="IPR046906">
    <property type="entry name" value="Mab-21_HhH/H2TH-like"/>
</dbReference>
<keyword evidence="5" id="KW-0479">Metal-binding</keyword>
<evidence type="ECO:0000256" key="3">
    <source>
        <dbReference type="ARBA" id="ARBA00022679"/>
    </source>
</evidence>
<gene>
    <name evidence="9" type="ORF">MAR_004585</name>
</gene>
<dbReference type="Proteomes" id="UP001164746">
    <property type="component" value="Chromosome 9"/>
</dbReference>
<sequence>MTENIVKNRTMLTQMFSGLKKKHRRNKLFHQHEDASSHPVAENRNSSLLANTEHGADDGTSSTGSGTLDRKTRLDNVNLERQNHVHFAYETVRDHPLRADDTQGSTTKVHRDLGHFQTKHRPSTPPIEKLLERVYRKLRGRPEIGDLERLRNVLESQTDDIRPEHIPGLDEQGTLMSSSEFSWHVHRAMDSLGFSNNMLRYRYEMFPVCTGSMPDFSKHGPYMRVLMEGTLDGSTCVTQHQKDFLLVPKETLCVASDGLNQLPGYYTVFEMSTEGYPIGFTEMRLVRFGSGVATSLKASLVMDGANLYVSSRLFQLRTEHGHNTHAHEQFLAGCKLDEQHDTHTVDAGALPQYGFRCLCQTLLDCWSERIRFHGWPSKELIQKVQTLEAFLLPAEAETMTHSHRLWEIRFMLAEQCLLQSLSDCQYKVLAMLNWIVQYKLETWRFKLTPFIIRNIVFWMCEEKPHEDFRDSTLLACTLQGLQRLRDSVIDNKLPYYFLPTRNLLADSGNIEFGQSLCRALTTLIDTGPPRILLAAGRLGSALQRLTSEQLEIYRERRDDLEATCWRLLALQQTSELHEDIWDFTPDPARSRDVRRLQRRMIHLVAPGCLKHDVSVCCNNRINMKIRWLLN</sequence>
<comment type="similarity">
    <text evidence="2">Belongs to the mab-21 family.</text>
</comment>
<evidence type="ECO:0000256" key="2">
    <source>
        <dbReference type="ARBA" id="ARBA00008307"/>
    </source>
</evidence>
<evidence type="ECO:0000256" key="1">
    <source>
        <dbReference type="ARBA" id="ARBA00001946"/>
    </source>
</evidence>
<evidence type="ECO:0000256" key="7">
    <source>
        <dbReference type="SAM" id="MobiDB-lite"/>
    </source>
</evidence>
<dbReference type="Gene3D" id="1.10.1410.40">
    <property type="match status" value="1"/>
</dbReference>
<evidence type="ECO:0000313" key="9">
    <source>
        <dbReference type="EMBL" id="WAR14480.1"/>
    </source>
</evidence>
<keyword evidence="4" id="KW-0548">Nucleotidyltransferase</keyword>
<keyword evidence="3" id="KW-0808">Transferase</keyword>
<evidence type="ECO:0000256" key="4">
    <source>
        <dbReference type="ARBA" id="ARBA00022695"/>
    </source>
</evidence>
<keyword evidence="10" id="KW-1185">Reference proteome</keyword>
<feature type="domain" description="Mab-21-like HhH/H2TH-like" evidence="8">
    <location>
        <begin position="435"/>
        <end position="507"/>
    </location>
</feature>
<dbReference type="Pfam" id="PF20266">
    <property type="entry name" value="Mab-21_C"/>
    <property type="match status" value="1"/>
</dbReference>
<evidence type="ECO:0000256" key="6">
    <source>
        <dbReference type="ARBA" id="ARBA00022842"/>
    </source>
</evidence>
<organism evidence="9 10">
    <name type="scientific">Mya arenaria</name>
    <name type="common">Soft-shell clam</name>
    <dbReference type="NCBI Taxonomy" id="6604"/>
    <lineage>
        <taxon>Eukaryota</taxon>
        <taxon>Metazoa</taxon>
        <taxon>Spiralia</taxon>
        <taxon>Lophotrochozoa</taxon>
        <taxon>Mollusca</taxon>
        <taxon>Bivalvia</taxon>
        <taxon>Autobranchia</taxon>
        <taxon>Heteroconchia</taxon>
        <taxon>Euheterodonta</taxon>
        <taxon>Imparidentia</taxon>
        <taxon>Neoheterodontei</taxon>
        <taxon>Myida</taxon>
        <taxon>Myoidea</taxon>
        <taxon>Myidae</taxon>
        <taxon>Mya</taxon>
    </lineage>
</organism>
<proteinExistence type="inferred from homology"/>
<dbReference type="EMBL" id="CP111020">
    <property type="protein sequence ID" value="WAR14480.1"/>
    <property type="molecule type" value="Genomic_DNA"/>
</dbReference>
<keyword evidence="6" id="KW-0460">Magnesium</keyword>
<dbReference type="InterPro" id="IPR024810">
    <property type="entry name" value="MAB21L/cGLR"/>
</dbReference>
<name>A0ABY7EWZ6_MYAAR</name>
<dbReference type="PANTHER" id="PTHR10656">
    <property type="entry name" value="CELL FATE DETERMINING PROTEIN MAB21-RELATED"/>
    <property type="match status" value="1"/>
</dbReference>
<evidence type="ECO:0000256" key="5">
    <source>
        <dbReference type="ARBA" id="ARBA00022723"/>
    </source>
</evidence>
<accession>A0ABY7EWZ6</accession>
<dbReference type="PANTHER" id="PTHR10656:SF42">
    <property type="entry name" value="CYCLIC GMP-AMP SYNTHASE-LIKE PROTEIN-RELATED"/>
    <property type="match status" value="1"/>
</dbReference>
<comment type="cofactor">
    <cofactor evidence="1">
        <name>Mg(2+)</name>
        <dbReference type="ChEBI" id="CHEBI:18420"/>
    </cofactor>
</comment>
<reference evidence="9" key="1">
    <citation type="submission" date="2022-11" db="EMBL/GenBank/DDBJ databases">
        <title>Centuries of genome instability and evolution in soft-shell clam transmissible cancer (bioRxiv).</title>
        <authorList>
            <person name="Hart S.F.M."/>
            <person name="Yonemitsu M.A."/>
            <person name="Giersch R.M."/>
            <person name="Beal B.F."/>
            <person name="Arriagada G."/>
            <person name="Davis B.W."/>
            <person name="Ostrander E.A."/>
            <person name="Goff S.P."/>
            <person name="Metzger M.J."/>
        </authorList>
    </citation>
    <scope>NUCLEOTIDE SEQUENCE</scope>
    <source>
        <strain evidence="9">MELC-2E11</strain>
        <tissue evidence="9">Siphon/mantle</tissue>
    </source>
</reference>